<dbReference type="STRING" id="4577.A0A1D6QPX4"/>
<evidence type="ECO:0000256" key="3">
    <source>
        <dbReference type="ARBA" id="ARBA00022679"/>
    </source>
</evidence>
<sequence>MGATVAADLVVVEVREVKGGRGGRTHRGGRGGGMNGGSKAVVVVHKHVGVFISKSKEDALCTKNMVSGESVYGEKCASVQVRDCLFLMMIEQRLNTGCGTPSVRSWLLLCLVVLTTSRL</sequence>
<evidence type="ECO:0000256" key="1">
    <source>
        <dbReference type="ARBA" id="ARBA00022552"/>
    </source>
</evidence>
<dbReference type="EMBL" id="CM000780">
    <property type="protein sequence ID" value="AQK59582.1"/>
    <property type="molecule type" value="Genomic_DNA"/>
</dbReference>
<dbReference type="AlphaFoldDB" id="A0A1D6QPX4"/>
<reference evidence="5" key="1">
    <citation type="submission" date="2015-12" db="EMBL/GenBank/DDBJ databases">
        <title>Update maize B73 reference genome by single molecule sequencing technologies.</title>
        <authorList>
            <consortium name="Maize Genome Sequencing Project"/>
            <person name="Ware D."/>
        </authorList>
    </citation>
    <scope>NUCLEOTIDE SEQUENCE</scope>
    <source>
        <tissue evidence="5">Seedling</tissue>
    </source>
</reference>
<dbReference type="Gene3D" id="3.30.200.20">
    <property type="entry name" value="Phosphorylase Kinase, domain 1"/>
    <property type="match status" value="1"/>
</dbReference>
<dbReference type="InterPro" id="IPR000692">
    <property type="entry name" value="Fibrillarin"/>
</dbReference>
<protein>
    <submittedName>
        <fullName evidence="5">Mediator of RNA polymerase II transcription subunit 36a</fullName>
    </submittedName>
</protein>
<keyword evidence="1" id="KW-0698">rRNA processing</keyword>
<dbReference type="Pfam" id="PF01269">
    <property type="entry name" value="Fibrillarin"/>
    <property type="match status" value="1"/>
</dbReference>
<dbReference type="GO" id="GO:0006364">
    <property type="term" value="P:rRNA processing"/>
    <property type="evidence" value="ECO:0007669"/>
    <property type="project" value="UniProtKB-KW"/>
</dbReference>
<dbReference type="GO" id="GO:0032259">
    <property type="term" value="P:methylation"/>
    <property type="evidence" value="ECO:0007669"/>
    <property type="project" value="UniProtKB-KW"/>
</dbReference>
<dbReference type="GO" id="GO:0008168">
    <property type="term" value="F:methyltransferase activity"/>
    <property type="evidence" value="ECO:0007669"/>
    <property type="project" value="UniProtKB-KW"/>
</dbReference>
<proteinExistence type="predicted"/>
<keyword evidence="3" id="KW-0808">Transferase</keyword>
<dbReference type="SMR" id="A0A1D6QPX4"/>
<evidence type="ECO:0000256" key="4">
    <source>
        <dbReference type="ARBA" id="ARBA00022884"/>
    </source>
</evidence>
<organism evidence="5">
    <name type="scientific">Zea mays</name>
    <name type="common">Maize</name>
    <dbReference type="NCBI Taxonomy" id="4577"/>
    <lineage>
        <taxon>Eukaryota</taxon>
        <taxon>Viridiplantae</taxon>
        <taxon>Streptophyta</taxon>
        <taxon>Embryophyta</taxon>
        <taxon>Tracheophyta</taxon>
        <taxon>Spermatophyta</taxon>
        <taxon>Magnoliopsida</taxon>
        <taxon>Liliopsida</taxon>
        <taxon>Poales</taxon>
        <taxon>Poaceae</taxon>
        <taxon>PACMAD clade</taxon>
        <taxon>Panicoideae</taxon>
        <taxon>Andropogonodae</taxon>
        <taxon>Andropogoneae</taxon>
        <taxon>Tripsacinae</taxon>
        <taxon>Zea</taxon>
    </lineage>
</organism>
<dbReference type="eggNOG" id="KOG1596">
    <property type="taxonomic scope" value="Eukaryota"/>
</dbReference>
<accession>A0A1D6QPX4</accession>
<dbReference type="eggNOG" id="KOG3236">
    <property type="taxonomic scope" value="Eukaryota"/>
</dbReference>
<dbReference type="PANTHER" id="PTHR10335">
    <property type="entry name" value="RRNA 2-O-METHYLTRANSFERASE FIBRILLARIN"/>
    <property type="match status" value="1"/>
</dbReference>
<gene>
    <name evidence="5" type="ORF">ZEAMMB73_Zm00001d053525</name>
</gene>
<dbReference type="PaxDb" id="4577-GRMZM2G044848_P01"/>
<name>A0A1D6QPX4_MAIZE</name>
<keyword evidence="4" id="KW-0694">RNA-binding</keyword>
<dbReference type="PANTHER" id="PTHR10335:SF0">
    <property type="entry name" value="RRNA 2'-O-METHYLTRANSFERASE FIBRILLARIN 1-RELATED"/>
    <property type="match status" value="1"/>
</dbReference>
<evidence type="ECO:0000313" key="5">
    <source>
        <dbReference type="EMBL" id="AQK59582.1"/>
    </source>
</evidence>
<dbReference type="GO" id="GO:0003723">
    <property type="term" value="F:RNA binding"/>
    <property type="evidence" value="ECO:0007669"/>
    <property type="project" value="UniProtKB-KW"/>
</dbReference>
<dbReference type="eggNOG" id="KOG3184">
    <property type="taxonomic scope" value="Eukaryota"/>
</dbReference>
<evidence type="ECO:0000256" key="2">
    <source>
        <dbReference type="ARBA" id="ARBA00022603"/>
    </source>
</evidence>
<keyword evidence="2" id="KW-0489">Methyltransferase</keyword>
<dbReference type="InParanoid" id="A0A1D6QPX4"/>